<dbReference type="RefSeq" id="WP_214375978.1">
    <property type="nucleotide sequence ID" value="NZ_JAFEJU010000002.1"/>
</dbReference>
<sequence>MEDDEMRCIEDTNPAHIFRTEAGTPYDGPMPYILSGNMDVLRPAALMGLLPPTMVNTGCMAVIQHVG</sequence>
<gene>
    <name evidence="1" type="ORF">JS530_04455</name>
</gene>
<organism evidence="1 2">
    <name type="scientific">Bifidobacterium colobi</name>
    <dbReference type="NCBI Taxonomy" id="2809026"/>
    <lineage>
        <taxon>Bacteria</taxon>
        <taxon>Bacillati</taxon>
        <taxon>Actinomycetota</taxon>
        <taxon>Actinomycetes</taxon>
        <taxon>Bifidobacteriales</taxon>
        <taxon>Bifidobacteriaceae</taxon>
        <taxon>Bifidobacterium</taxon>
    </lineage>
</organism>
<evidence type="ECO:0000313" key="1">
    <source>
        <dbReference type="EMBL" id="MBT1174762.1"/>
    </source>
</evidence>
<reference evidence="1 2" key="1">
    <citation type="journal article" date="2021" name="Environ. Microbiol.">
        <title>Genetic insights into the dark matter of the mammalian gut microbiota through targeted genome reconstruction.</title>
        <authorList>
            <person name="Lugli G.A."/>
            <person name="Alessandri G."/>
            <person name="Milani C."/>
            <person name="Viappiani A."/>
            <person name="Fontana F."/>
            <person name="Tarracchini C."/>
            <person name="Mancabelli L."/>
            <person name="Argentini C."/>
            <person name="Ruiz L."/>
            <person name="Margolles A."/>
            <person name="van Sinderen D."/>
            <person name="Turroni F."/>
            <person name="Ventura M."/>
        </authorList>
    </citation>
    <scope>NUCLEOTIDE SEQUENCE [LARGE SCALE GENOMIC DNA]</scope>
    <source>
        <strain evidence="1 2">LC6</strain>
    </source>
</reference>
<protein>
    <submittedName>
        <fullName evidence="1">Uncharacterized protein</fullName>
    </submittedName>
</protein>
<comment type="caution">
    <text evidence="1">The sequence shown here is derived from an EMBL/GenBank/DDBJ whole genome shotgun (WGS) entry which is preliminary data.</text>
</comment>
<proteinExistence type="predicted"/>
<accession>A0ABS5UUP8</accession>
<keyword evidence="2" id="KW-1185">Reference proteome</keyword>
<name>A0ABS5UUP8_9BIFI</name>
<dbReference type="EMBL" id="JAFEJU010000002">
    <property type="protein sequence ID" value="MBT1174762.1"/>
    <property type="molecule type" value="Genomic_DNA"/>
</dbReference>
<evidence type="ECO:0000313" key="2">
    <source>
        <dbReference type="Proteomes" id="UP000711736"/>
    </source>
</evidence>
<dbReference type="Proteomes" id="UP000711736">
    <property type="component" value="Unassembled WGS sequence"/>
</dbReference>